<dbReference type="GeneTree" id="ENSGT01150000286943"/>
<reference evidence="2" key="3">
    <citation type="submission" date="2025-09" db="UniProtKB">
        <authorList>
            <consortium name="Ensembl"/>
        </authorList>
    </citation>
    <scope>IDENTIFICATION</scope>
</reference>
<evidence type="ECO:0000313" key="2">
    <source>
        <dbReference type="Ensembl" id="ENSMFAP00000051093.1"/>
    </source>
</evidence>
<sequence>YIHPFILLLLLLLFVCFCFVLFSKWSLILLPRLECNGVILAHCNLCLLGSSNSPASAFQVAGITGACHHTWLIFVFLVETGFDYAGQAALELLTSGDPPTSPSESSEITGMSHHARPLLLFLRIFYIFCWIFLGIFCCYCDSHLIILLYLSHFNCFRQACKILLMCILTLNPAILLKSLSLIVHL</sequence>
<name>A0A7N9CFG5_MACFA</name>
<proteinExistence type="predicted"/>
<keyword evidence="1" id="KW-1133">Transmembrane helix</keyword>
<evidence type="ECO:0000313" key="3">
    <source>
        <dbReference type="Proteomes" id="UP000233100"/>
    </source>
</evidence>
<feature type="transmembrane region" description="Helical" evidence="1">
    <location>
        <begin position="124"/>
        <end position="150"/>
    </location>
</feature>
<dbReference type="Ensembl" id="ENSMFAT00000096257.1">
    <property type="protein sequence ID" value="ENSMFAP00000051093.1"/>
    <property type="gene ID" value="ENSMFAG00000057693.1"/>
</dbReference>
<keyword evidence="3" id="KW-1185">Reference proteome</keyword>
<reference evidence="2 3" key="1">
    <citation type="submission" date="2013-03" db="EMBL/GenBank/DDBJ databases">
        <authorList>
            <person name="Warren W."/>
            <person name="Wilson R.K."/>
        </authorList>
    </citation>
    <scope>NUCLEOTIDE SEQUENCE</scope>
</reference>
<dbReference type="PRINTS" id="PR02045">
    <property type="entry name" value="F138DOMAIN"/>
</dbReference>
<dbReference type="PANTHER" id="PTHR12138:SF162">
    <property type="entry name" value="CHROMOSOME UNDETERMINED SCAFFOLD_275, WHOLE GENOME SHOTGUN SEQUENCE"/>
    <property type="match status" value="1"/>
</dbReference>
<protein>
    <submittedName>
        <fullName evidence="2">Uncharacterized protein</fullName>
    </submittedName>
</protein>
<organism evidence="2 3">
    <name type="scientific">Macaca fascicularis</name>
    <name type="common">Crab-eating macaque</name>
    <name type="synonym">Cynomolgus monkey</name>
    <dbReference type="NCBI Taxonomy" id="9541"/>
    <lineage>
        <taxon>Eukaryota</taxon>
        <taxon>Metazoa</taxon>
        <taxon>Chordata</taxon>
        <taxon>Craniata</taxon>
        <taxon>Vertebrata</taxon>
        <taxon>Euteleostomi</taxon>
        <taxon>Mammalia</taxon>
        <taxon>Eutheria</taxon>
        <taxon>Euarchontoglires</taxon>
        <taxon>Primates</taxon>
        <taxon>Haplorrhini</taxon>
        <taxon>Catarrhini</taxon>
        <taxon>Cercopithecidae</taxon>
        <taxon>Cercopithecinae</taxon>
        <taxon>Macaca</taxon>
    </lineage>
</organism>
<dbReference type="PANTHER" id="PTHR12138">
    <property type="entry name" value="PRIMATE-EXPANDED PROTEIN FAMILY"/>
    <property type="match status" value="1"/>
</dbReference>
<keyword evidence="1" id="KW-0472">Membrane</keyword>
<reference evidence="2" key="2">
    <citation type="submission" date="2025-08" db="UniProtKB">
        <authorList>
            <consortium name="Ensembl"/>
        </authorList>
    </citation>
    <scope>IDENTIFICATION</scope>
</reference>
<dbReference type="AlphaFoldDB" id="A0A7N9CFG5"/>
<evidence type="ECO:0000256" key="1">
    <source>
        <dbReference type="SAM" id="Phobius"/>
    </source>
</evidence>
<keyword evidence="1" id="KW-0812">Transmembrane</keyword>
<feature type="transmembrane region" description="Helical" evidence="1">
    <location>
        <begin position="5"/>
        <end position="23"/>
    </location>
</feature>
<dbReference type="Proteomes" id="UP000233100">
    <property type="component" value="Chromosome 8"/>
</dbReference>
<feature type="transmembrane region" description="Helical" evidence="1">
    <location>
        <begin position="162"/>
        <end position="183"/>
    </location>
</feature>
<accession>A0A7N9CFG5</accession>